<comment type="caution">
    <text evidence="2">The sequence shown here is derived from an EMBL/GenBank/DDBJ whole genome shotgun (WGS) entry which is preliminary data.</text>
</comment>
<dbReference type="Proteomes" id="UP000029444">
    <property type="component" value="Unassembled WGS sequence"/>
</dbReference>
<dbReference type="SMART" id="SM00260">
    <property type="entry name" value="CheW"/>
    <property type="match status" value="1"/>
</dbReference>
<dbReference type="EMBL" id="ARXV01000014">
    <property type="protein sequence ID" value="KGD63781.1"/>
    <property type="molecule type" value="Genomic_DNA"/>
</dbReference>
<dbReference type="Gene3D" id="2.40.50.180">
    <property type="entry name" value="CheA-289, Domain 4"/>
    <property type="match status" value="1"/>
</dbReference>
<dbReference type="PROSITE" id="PS50851">
    <property type="entry name" value="CHEW"/>
    <property type="match status" value="1"/>
</dbReference>
<dbReference type="AlphaFoldDB" id="A0A095SGN7"/>
<dbReference type="Pfam" id="PF01584">
    <property type="entry name" value="CheW"/>
    <property type="match status" value="1"/>
</dbReference>
<accession>A0A095SGN7</accession>
<dbReference type="OrthoDB" id="5298045at2"/>
<sequence length="182" mass="20509">MSASASAAYIKLAEYHQRCREQAKDLPMQQDAVSYWSGVGFVLDGKKYVAPLDEVSEILSVPAYTRIPGAQSWMKGIANVRGRLMTVMDLSGFLEKSSPIQEKRRRLLVLDQDDLYTGMTVDEVLGMQHFPIDEFVESLPVSDPTVTGYVRGAYRRDGEYWSVFSLSRLAEDPRFMQVARTG</sequence>
<dbReference type="RefSeq" id="WP_035234123.1">
    <property type="nucleotide sequence ID" value="NZ_ARXV01000014.1"/>
</dbReference>
<dbReference type="GO" id="GO:0007165">
    <property type="term" value="P:signal transduction"/>
    <property type="evidence" value="ECO:0007669"/>
    <property type="project" value="InterPro"/>
</dbReference>
<dbReference type="GO" id="GO:0006935">
    <property type="term" value="P:chemotaxis"/>
    <property type="evidence" value="ECO:0007669"/>
    <property type="project" value="InterPro"/>
</dbReference>
<dbReference type="InterPro" id="IPR039315">
    <property type="entry name" value="CheW"/>
</dbReference>
<name>A0A095SGN7_9GAMM</name>
<keyword evidence="3" id="KW-1185">Reference proteome</keyword>
<evidence type="ECO:0000313" key="3">
    <source>
        <dbReference type="Proteomes" id="UP000029444"/>
    </source>
</evidence>
<feature type="domain" description="CheW-like" evidence="1">
    <location>
        <begin position="35"/>
        <end position="175"/>
    </location>
</feature>
<organism evidence="2 3">
    <name type="scientific">Alcanivorax nanhaiticus</name>
    <dbReference type="NCBI Taxonomy" id="1177154"/>
    <lineage>
        <taxon>Bacteria</taxon>
        <taxon>Pseudomonadati</taxon>
        <taxon>Pseudomonadota</taxon>
        <taxon>Gammaproteobacteria</taxon>
        <taxon>Oceanospirillales</taxon>
        <taxon>Alcanivoracaceae</taxon>
        <taxon>Alcanivorax</taxon>
    </lineage>
</organism>
<dbReference type="InterPro" id="IPR002545">
    <property type="entry name" value="CheW-lke_dom"/>
</dbReference>
<dbReference type="STRING" id="1177154.Y5S_02988"/>
<dbReference type="Gene3D" id="2.30.30.40">
    <property type="entry name" value="SH3 Domains"/>
    <property type="match status" value="1"/>
</dbReference>
<dbReference type="PANTHER" id="PTHR22617:SF43">
    <property type="entry name" value="PROTEIN PILI"/>
    <property type="match status" value="1"/>
</dbReference>
<dbReference type="PANTHER" id="PTHR22617">
    <property type="entry name" value="CHEMOTAXIS SENSOR HISTIDINE KINASE-RELATED"/>
    <property type="match status" value="1"/>
</dbReference>
<dbReference type="InterPro" id="IPR036061">
    <property type="entry name" value="CheW-like_dom_sf"/>
</dbReference>
<gene>
    <name evidence="2" type="ORF">Y5S_02988</name>
</gene>
<dbReference type="eggNOG" id="COG0835">
    <property type="taxonomic scope" value="Bacteria"/>
</dbReference>
<reference evidence="2 3" key="1">
    <citation type="submission" date="2012-09" db="EMBL/GenBank/DDBJ databases">
        <title>Genome Sequence of alkane-degrading Bacterium Alcanivorax sp. 19-m-6.</title>
        <authorList>
            <person name="Lai Q."/>
            <person name="Shao Z."/>
        </authorList>
    </citation>
    <scope>NUCLEOTIDE SEQUENCE [LARGE SCALE GENOMIC DNA]</scope>
    <source>
        <strain evidence="2 3">19-m-6</strain>
    </source>
</reference>
<proteinExistence type="predicted"/>
<dbReference type="SUPFAM" id="SSF50341">
    <property type="entry name" value="CheW-like"/>
    <property type="match status" value="1"/>
</dbReference>
<dbReference type="PATRIC" id="fig|1177154.3.peg.3029"/>
<evidence type="ECO:0000313" key="2">
    <source>
        <dbReference type="EMBL" id="KGD63781.1"/>
    </source>
</evidence>
<dbReference type="GO" id="GO:0005829">
    <property type="term" value="C:cytosol"/>
    <property type="evidence" value="ECO:0007669"/>
    <property type="project" value="TreeGrafter"/>
</dbReference>
<protein>
    <submittedName>
        <fullName evidence="2">Type IV pili signal transduction protein PilI</fullName>
    </submittedName>
</protein>
<evidence type="ECO:0000259" key="1">
    <source>
        <dbReference type="PROSITE" id="PS50851"/>
    </source>
</evidence>